<proteinExistence type="predicted"/>
<organism evidence="2 3">
    <name type="scientific">Brevibacillus fortis</name>
    <dbReference type="NCBI Taxonomy" id="2126352"/>
    <lineage>
        <taxon>Bacteria</taxon>
        <taxon>Bacillati</taxon>
        <taxon>Bacillota</taxon>
        <taxon>Bacilli</taxon>
        <taxon>Bacillales</taxon>
        <taxon>Paenibacillaceae</taxon>
        <taxon>Brevibacillus</taxon>
    </lineage>
</organism>
<accession>A0A2P7UIF6</accession>
<dbReference type="Proteomes" id="UP000240419">
    <property type="component" value="Unassembled WGS sequence"/>
</dbReference>
<dbReference type="Pfam" id="PF16289">
    <property type="entry name" value="PIN_12"/>
    <property type="match status" value="1"/>
</dbReference>
<reference evidence="2 3" key="1">
    <citation type="submission" date="2018-03" db="EMBL/GenBank/DDBJ databases">
        <title>Brevisbacillus phylogenomics.</title>
        <authorList>
            <person name="Dunlap C."/>
        </authorList>
    </citation>
    <scope>NUCLEOTIDE SEQUENCE [LARGE SCALE GENOMIC DNA]</scope>
    <source>
        <strain evidence="2 3">NRRL NRS-1210</strain>
    </source>
</reference>
<keyword evidence="3" id="KW-1185">Reference proteome</keyword>
<protein>
    <recommendedName>
        <fullName evidence="1">DUF4935 domain-containing protein</fullName>
    </recommendedName>
</protein>
<evidence type="ECO:0000313" key="2">
    <source>
        <dbReference type="EMBL" id="PSJ86794.1"/>
    </source>
</evidence>
<dbReference type="InterPro" id="IPR032557">
    <property type="entry name" value="DUF4935"/>
</dbReference>
<feature type="domain" description="DUF4935" evidence="1">
    <location>
        <begin position="9"/>
        <end position="140"/>
    </location>
</feature>
<name>A0A2P7UIF6_9BACL</name>
<gene>
    <name evidence="2" type="ORF">C7R93_27880</name>
</gene>
<dbReference type="AlphaFoldDB" id="A0A2P7UIF6"/>
<comment type="caution">
    <text evidence="2">The sequence shown here is derived from an EMBL/GenBank/DDBJ whole genome shotgun (WGS) entry which is preliminary data.</text>
</comment>
<dbReference type="RefSeq" id="WP_106841842.1">
    <property type="nucleotide sequence ID" value="NZ_JBCNIW010000075.1"/>
</dbReference>
<dbReference type="OrthoDB" id="9766796at2"/>
<evidence type="ECO:0000259" key="1">
    <source>
        <dbReference type="Pfam" id="PF16289"/>
    </source>
</evidence>
<evidence type="ECO:0000313" key="3">
    <source>
        <dbReference type="Proteomes" id="UP000240419"/>
    </source>
</evidence>
<sequence length="152" mass="18072">MSKLITRNVFIDTCIFHGKVYGFDHYVFNKIADLASNDYISVFLTKITYLEILSKIEEEIEKARPLLNDFRKEVKILQNIPQYQAVYNKKFTDSVFETMKRQFSNFLEKAQVSILPIEDVDSKEIIARYFERKAPFSKKKRLNSPMPLHWQH</sequence>
<dbReference type="EMBL" id="PXZM01000053">
    <property type="protein sequence ID" value="PSJ86794.1"/>
    <property type="molecule type" value="Genomic_DNA"/>
</dbReference>